<protein>
    <submittedName>
        <fullName evidence="1">Uncharacterized protein</fullName>
    </submittedName>
</protein>
<accession>A0A9N9PVT5</accession>
<sequence>MGPISWKVPIDKAVQIHSAPAELELEEVGRTVSHGQGKPLKYPQWLLPKAPTILTLMMANCNRIDFSPKNCHETPFSKQPGVLGVGCATQEGRDSSFQRPPPMPMPTLADIWVLVDSSGFKKSLFGKSCWIRLWKPVSEPAKIDTHLTDDSAIKVTFIEVAVLRIFSSRQSVGGVCRYPVGD</sequence>
<evidence type="ECO:0000313" key="1">
    <source>
        <dbReference type="EMBL" id="CAG8955912.1"/>
    </source>
</evidence>
<evidence type="ECO:0000313" key="2">
    <source>
        <dbReference type="Proteomes" id="UP000696280"/>
    </source>
</evidence>
<reference evidence="1" key="1">
    <citation type="submission" date="2021-07" db="EMBL/GenBank/DDBJ databases">
        <authorList>
            <person name="Durling M."/>
        </authorList>
    </citation>
    <scope>NUCLEOTIDE SEQUENCE</scope>
</reference>
<keyword evidence="2" id="KW-1185">Reference proteome</keyword>
<comment type="caution">
    <text evidence="1">The sequence shown here is derived from an EMBL/GenBank/DDBJ whole genome shotgun (WGS) entry which is preliminary data.</text>
</comment>
<proteinExistence type="predicted"/>
<dbReference type="Proteomes" id="UP000696280">
    <property type="component" value="Unassembled WGS sequence"/>
</dbReference>
<dbReference type="EMBL" id="CAJVRL010000067">
    <property type="protein sequence ID" value="CAG8955912.1"/>
    <property type="molecule type" value="Genomic_DNA"/>
</dbReference>
<organism evidence="1 2">
    <name type="scientific">Hymenoscyphus fraxineus</name>
    <dbReference type="NCBI Taxonomy" id="746836"/>
    <lineage>
        <taxon>Eukaryota</taxon>
        <taxon>Fungi</taxon>
        <taxon>Dikarya</taxon>
        <taxon>Ascomycota</taxon>
        <taxon>Pezizomycotina</taxon>
        <taxon>Leotiomycetes</taxon>
        <taxon>Helotiales</taxon>
        <taxon>Helotiaceae</taxon>
        <taxon>Hymenoscyphus</taxon>
    </lineage>
</organism>
<dbReference type="AlphaFoldDB" id="A0A9N9PVT5"/>
<name>A0A9N9PVT5_9HELO</name>
<gene>
    <name evidence="1" type="ORF">HYFRA_00008765</name>
</gene>